<dbReference type="AlphaFoldDB" id="K5VBQ3"/>
<dbReference type="GO" id="GO:0005739">
    <property type="term" value="C:mitochondrion"/>
    <property type="evidence" value="ECO:0007669"/>
    <property type="project" value="TreeGrafter"/>
</dbReference>
<evidence type="ECO:0000313" key="2">
    <source>
        <dbReference type="Proteomes" id="UP000008370"/>
    </source>
</evidence>
<dbReference type="InterPro" id="IPR006357">
    <property type="entry name" value="HAD-SF_hydro_IIA"/>
</dbReference>
<dbReference type="SUPFAM" id="SSF56784">
    <property type="entry name" value="HAD-like"/>
    <property type="match status" value="1"/>
</dbReference>
<dbReference type="RefSeq" id="XP_007389799.1">
    <property type="nucleotide sequence ID" value="XM_007389737.1"/>
</dbReference>
<gene>
    <name evidence="1" type="ORF">PHACADRAFT_246194</name>
</gene>
<dbReference type="GeneID" id="18913759"/>
<dbReference type="Proteomes" id="UP000008370">
    <property type="component" value="Unassembled WGS sequence"/>
</dbReference>
<dbReference type="NCBIfam" id="TIGR01460">
    <property type="entry name" value="HAD-SF-IIA"/>
    <property type="match status" value="1"/>
</dbReference>
<dbReference type="FunCoup" id="K5VBQ3">
    <property type="interactions" value="220"/>
</dbReference>
<dbReference type="OrthoDB" id="10251048at2759"/>
<name>K5VBQ3_PHACS</name>
<dbReference type="GO" id="GO:0046474">
    <property type="term" value="P:glycerophospholipid biosynthetic process"/>
    <property type="evidence" value="ECO:0007669"/>
    <property type="project" value="TreeGrafter"/>
</dbReference>
<dbReference type="KEGG" id="pco:PHACADRAFT_246194"/>
<dbReference type="Pfam" id="PF13242">
    <property type="entry name" value="Hydrolase_like"/>
    <property type="match status" value="1"/>
</dbReference>
<dbReference type="EMBL" id="JH930468">
    <property type="protein sequence ID" value="EKM60331.1"/>
    <property type="molecule type" value="Genomic_DNA"/>
</dbReference>
<dbReference type="InParanoid" id="K5VBQ3"/>
<accession>K5VBQ3</accession>
<dbReference type="HOGENOM" id="CLU_030880_2_0_1"/>
<dbReference type="PANTHER" id="PTHR14269">
    <property type="entry name" value="CDP-DIACYLGLYCEROL--GLYCEROL-3-PHOSPHATE 3-PHOSPHATIDYLTRANSFERASE-RELATED"/>
    <property type="match status" value="1"/>
</dbReference>
<dbReference type="InterPro" id="IPR050324">
    <property type="entry name" value="CDP-alcohol_PTase-I"/>
</dbReference>
<dbReference type="NCBIfam" id="TIGR01456">
    <property type="entry name" value="CECR5"/>
    <property type="match status" value="1"/>
</dbReference>
<organism evidence="1 2">
    <name type="scientific">Phanerochaete carnosa (strain HHB-10118-sp)</name>
    <name type="common">White-rot fungus</name>
    <name type="synonym">Peniophora carnosa</name>
    <dbReference type="NCBI Taxonomy" id="650164"/>
    <lineage>
        <taxon>Eukaryota</taxon>
        <taxon>Fungi</taxon>
        <taxon>Dikarya</taxon>
        <taxon>Basidiomycota</taxon>
        <taxon>Agaricomycotina</taxon>
        <taxon>Agaricomycetes</taxon>
        <taxon>Polyporales</taxon>
        <taxon>Phanerochaetaceae</taxon>
        <taxon>Phanerochaete</taxon>
    </lineage>
</organism>
<proteinExistence type="predicted"/>
<dbReference type="Pfam" id="PF13344">
    <property type="entry name" value="Hydrolase_6"/>
    <property type="match status" value="1"/>
</dbReference>
<dbReference type="Gene3D" id="3.40.50.1000">
    <property type="entry name" value="HAD superfamily/HAD-like"/>
    <property type="match status" value="2"/>
</dbReference>
<sequence>MVLEGDNPLKTKIPYILLTNGGGIDESERCRRLSKELSFEIKPTQYIQAHTILKTVVHKYTHTPVLVLGGLNDDIRKVAESYGFKHAYTTLDVKAWNPSVWPFYDLTPDERARAKPADFSTTPIQAVFVFHDPRNWALDVQVLCDIIQSGGIVGGPYKEPDVPVELIFCNPDLIWRSDFDRPRLGQGAFREAFQAVFRALTGRTYPYTQYGKPTAATYKFAEQVLRDRLTEIQGGPVSQMPQVYMIGDNPESDIAGANAAGWDSVLVQTGVYDPANGPPQHRPTHIVYDVEEAVRYAIDREIQRMSSWRRHDAPRLERSFSEK</sequence>
<dbReference type="InterPro" id="IPR023214">
    <property type="entry name" value="HAD_sf"/>
</dbReference>
<dbReference type="InterPro" id="IPR006353">
    <property type="entry name" value="HAD-SF_hydro_IIA_CECR5"/>
</dbReference>
<reference evidence="1 2" key="1">
    <citation type="journal article" date="2012" name="BMC Genomics">
        <title>Comparative genomics of the white-rot fungi, Phanerochaete carnosa and P. chrysosporium, to elucidate the genetic basis of the distinct wood types they colonize.</title>
        <authorList>
            <person name="Suzuki H."/>
            <person name="MacDonald J."/>
            <person name="Syed K."/>
            <person name="Salamov A."/>
            <person name="Hori C."/>
            <person name="Aerts A."/>
            <person name="Henrissat B."/>
            <person name="Wiebenga A."/>
            <person name="vanKuyk P.A."/>
            <person name="Barry K."/>
            <person name="Lindquist E."/>
            <person name="LaButti K."/>
            <person name="Lapidus A."/>
            <person name="Lucas S."/>
            <person name="Coutinho P."/>
            <person name="Gong Y."/>
            <person name="Samejima M."/>
            <person name="Mahadevan R."/>
            <person name="Abou-Zaid M."/>
            <person name="de Vries R.P."/>
            <person name="Igarashi K."/>
            <person name="Yadav J.S."/>
            <person name="Grigoriev I.V."/>
            <person name="Master E.R."/>
        </authorList>
    </citation>
    <scope>NUCLEOTIDE SEQUENCE [LARGE SCALE GENOMIC DNA]</scope>
    <source>
        <strain evidence="1 2">HHB-10118-sp</strain>
    </source>
</reference>
<protein>
    <submittedName>
        <fullName evidence="1">Uncharacterized protein</fullName>
    </submittedName>
</protein>
<dbReference type="STRING" id="650164.K5VBQ3"/>
<evidence type="ECO:0000313" key="1">
    <source>
        <dbReference type="EMBL" id="EKM60331.1"/>
    </source>
</evidence>
<dbReference type="InterPro" id="IPR036412">
    <property type="entry name" value="HAD-like_sf"/>
</dbReference>
<dbReference type="PANTHER" id="PTHR14269:SF4">
    <property type="entry name" value="CAT EYE SYNDROME CRITICAL REGION PROTEIN 5"/>
    <property type="match status" value="1"/>
</dbReference>
<keyword evidence="2" id="KW-1185">Reference proteome</keyword>